<name>A0A645AD68_9ZZZZ</name>
<accession>A0A645AD68</accession>
<gene>
    <name evidence="1" type="ORF">SDC9_97856</name>
</gene>
<reference evidence="1" key="1">
    <citation type="submission" date="2019-08" db="EMBL/GenBank/DDBJ databases">
        <authorList>
            <person name="Kucharzyk K."/>
            <person name="Murdoch R.W."/>
            <person name="Higgins S."/>
            <person name="Loffler F."/>
        </authorList>
    </citation>
    <scope>NUCLEOTIDE SEQUENCE</scope>
</reference>
<dbReference type="EMBL" id="VSSQ01013267">
    <property type="protein sequence ID" value="MPM51110.1"/>
    <property type="molecule type" value="Genomic_DNA"/>
</dbReference>
<sequence length="60" mass="7499">MKADKDMKLTKEEKELIEVIRNYRKSRTFSNWTYEFYIREIFDNLLSKDYDPGEEKEREE</sequence>
<comment type="caution">
    <text evidence="1">The sequence shown here is derived from an EMBL/GenBank/DDBJ whole genome shotgun (WGS) entry which is preliminary data.</text>
</comment>
<proteinExistence type="predicted"/>
<evidence type="ECO:0000313" key="1">
    <source>
        <dbReference type="EMBL" id="MPM51110.1"/>
    </source>
</evidence>
<protein>
    <submittedName>
        <fullName evidence="1">Uncharacterized protein</fullName>
    </submittedName>
</protein>
<organism evidence="1">
    <name type="scientific">bioreactor metagenome</name>
    <dbReference type="NCBI Taxonomy" id="1076179"/>
    <lineage>
        <taxon>unclassified sequences</taxon>
        <taxon>metagenomes</taxon>
        <taxon>ecological metagenomes</taxon>
    </lineage>
</organism>
<dbReference type="AlphaFoldDB" id="A0A645AD68"/>